<dbReference type="EMBL" id="JAPFPW010000002">
    <property type="protein sequence ID" value="MCW7753074.1"/>
    <property type="molecule type" value="Genomic_DNA"/>
</dbReference>
<evidence type="ECO:0000313" key="2">
    <source>
        <dbReference type="Proteomes" id="UP001209681"/>
    </source>
</evidence>
<dbReference type="Proteomes" id="UP001209681">
    <property type="component" value="Unassembled WGS sequence"/>
</dbReference>
<comment type="caution">
    <text evidence="1">The sequence shown here is derived from an EMBL/GenBank/DDBJ whole genome shotgun (WGS) entry which is preliminary data.</text>
</comment>
<dbReference type="RefSeq" id="WP_265423928.1">
    <property type="nucleotide sequence ID" value="NZ_JAPFPW010000002.1"/>
</dbReference>
<sequence>MEDWIFMDWKDVGSPFLPEVRLQSLAAGSANGNQGSLGQSSVQT</sequence>
<name>A0ABT3N6L2_9BACT</name>
<keyword evidence="2" id="KW-1185">Reference proteome</keyword>
<accession>A0ABT3N6L2</accession>
<evidence type="ECO:0000313" key="1">
    <source>
        <dbReference type="EMBL" id="MCW7753074.1"/>
    </source>
</evidence>
<gene>
    <name evidence="1" type="ORF">OOT00_03630</name>
</gene>
<organism evidence="1 2">
    <name type="scientific">Desulfobotulus pelophilus</name>
    <dbReference type="NCBI Taxonomy" id="2823377"/>
    <lineage>
        <taxon>Bacteria</taxon>
        <taxon>Pseudomonadati</taxon>
        <taxon>Thermodesulfobacteriota</taxon>
        <taxon>Desulfobacteria</taxon>
        <taxon>Desulfobacterales</taxon>
        <taxon>Desulfobacteraceae</taxon>
        <taxon>Desulfobotulus</taxon>
    </lineage>
</organism>
<proteinExistence type="predicted"/>
<reference evidence="1 2" key="1">
    <citation type="submission" date="2022-11" db="EMBL/GenBank/DDBJ databases">
        <title>Desulfobotulus tamanensis H1 sp. nov. - anaerobic, alkaliphilic, sulphate reducing bacterium isolated from terrestrial mud volcano.</title>
        <authorList>
            <person name="Frolova A."/>
            <person name="Merkel A.Y."/>
            <person name="Slobodkin A.I."/>
        </authorList>
    </citation>
    <scope>NUCLEOTIDE SEQUENCE [LARGE SCALE GENOMIC DNA]</scope>
    <source>
        <strain evidence="1 2">H1</strain>
    </source>
</reference>
<protein>
    <submittedName>
        <fullName evidence="1">Uncharacterized protein</fullName>
    </submittedName>
</protein>